<dbReference type="EMBL" id="QJKJ01009420">
    <property type="protein sequence ID" value="RDX76669.1"/>
    <property type="molecule type" value="Genomic_DNA"/>
</dbReference>
<feature type="non-terminal residue" evidence="1">
    <location>
        <position position="1"/>
    </location>
</feature>
<proteinExistence type="predicted"/>
<comment type="caution">
    <text evidence="1">The sequence shown here is derived from an EMBL/GenBank/DDBJ whole genome shotgun (WGS) entry which is preliminary data.</text>
</comment>
<evidence type="ECO:0000313" key="1">
    <source>
        <dbReference type="EMBL" id="RDX76669.1"/>
    </source>
</evidence>
<dbReference type="OrthoDB" id="441971at2759"/>
<sequence>MSPYRIVFGKACHLPIEIEHKAYSCNLAYDQAGKQIKFQLQELDELHLEANENSDMWNADLMSVDRVEYKGENSAFSKEFAFYDNRQWKDGNGAPVMPKR</sequence>
<evidence type="ECO:0000313" key="2">
    <source>
        <dbReference type="Proteomes" id="UP000257109"/>
    </source>
</evidence>
<dbReference type="Proteomes" id="UP000257109">
    <property type="component" value="Unassembled WGS sequence"/>
</dbReference>
<organism evidence="1 2">
    <name type="scientific">Mucuna pruriens</name>
    <name type="common">Velvet bean</name>
    <name type="synonym">Dolichos pruriens</name>
    <dbReference type="NCBI Taxonomy" id="157652"/>
    <lineage>
        <taxon>Eukaryota</taxon>
        <taxon>Viridiplantae</taxon>
        <taxon>Streptophyta</taxon>
        <taxon>Embryophyta</taxon>
        <taxon>Tracheophyta</taxon>
        <taxon>Spermatophyta</taxon>
        <taxon>Magnoliopsida</taxon>
        <taxon>eudicotyledons</taxon>
        <taxon>Gunneridae</taxon>
        <taxon>Pentapetalae</taxon>
        <taxon>rosids</taxon>
        <taxon>fabids</taxon>
        <taxon>Fabales</taxon>
        <taxon>Fabaceae</taxon>
        <taxon>Papilionoideae</taxon>
        <taxon>50 kb inversion clade</taxon>
        <taxon>NPAAA clade</taxon>
        <taxon>indigoferoid/millettioid clade</taxon>
        <taxon>Phaseoleae</taxon>
        <taxon>Mucuna</taxon>
    </lineage>
</organism>
<accession>A0A371FEE8</accession>
<dbReference type="AlphaFoldDB" id="A0A371FEE8"/>
<protein>
    <submittedName>
        <fullName evidence="1">Uncharacterized protein</fullName>
    </submittedName>
</protein>
<name>A0A371FEE8_MUCPR</name>
<reference evidence="1" key="1">
    <citation type="submission" date="2018-05" db="EMBL/GenBank/DDBJ databases">
        <title>Draft genome of Mucuna pruriens seed.</title>
        <authorList>
            <person name="Nnadi N.E."/>
            <person name="Vos R."/>
            <person name="Hasami M.H."/>
            <person name="Devisetty U.K."/>
            <person name="Aguiy J.C."/>
        </authorList>
    </citation>
    <scope>NUCLEOTIDE SEQUENCE [LARGE SCALE GENOMIC DNA]</scope>
    <source>
        <strain evidence="1">JCA_2017</strain>
    </source>
</reference>
<gene>
    <name evidence="1" type="ORF">CR513_43318</name>
</gene>
<keyword evidence="2" id="KW-1185">Reference proteome</keyword>